<gene>
    <name evidence="2" type="ORF">AMECASPLE_012125</name>
</gene>
<proteinExistence type="predicted"/>
<evidence type="ECO:0000313" key="2">
    <source>
        <dbReference type="EMBL" id="MEQ2306818.1"/>
    </source>
</evidence>
<sequence>MYKTDDMRKKNRPAVCQCGAEECWCAQSKELRQAYWPNRKVMRRWRRELHAGGEEERRGEERGEPPSAALIGLMRSRVNRRANEPMALSTGNGRAVIIKKKGSFLAFIASAVVIKYVRFYSLLFFWNCWGNGTRVFSRIFCDKEPRLLMYSRLIQLTNEQMVTL</sequence>
<evidence type="ECO:0000256" key="1">
    <source>
        <dbReference type="SAM" id="Phobius"/>
    </source>
</evidence>
<organism evidence="2 3">
    <name type="scientific">Ameca splendens</name>
    <dbReference type="NCBI Taxonomy" id="208324"/>
    <lineage>
        <taxon>Eukaryota</taxon>
        <taxon>Metazoa</taxon>
        <taxon>Chordata</taxon>
        <taxon>Craniata</taxon>
        <taxon>Vertebrata</taxon>
        <taxon>Euteleostomi</taxon>
        <taxon>Actinopterygii</taxon>
        <taxon>Neopterygii</taxon>
        <taxon>Teleostei</taxon>
        <taxon>Neoteleostei</taxon>
        <taxon>Acanthomorphata</taxon>
        <taxon>Ovalentaria</taxon>
        <taxon>Atherinomorphae</taxon>
        <taxon>Cyprinodontiformes</taxon>
        <taxon>Goodeidae</taxon>
        <taxon>Ameca</taxon>
    </lineage>
</organism>
<keyword evidence="1" id="KW-1133">Transmembrane helix</keyword>
<name>A0ABV0ZKQ0_9TELE</name>
<feature type="transmembrane region" description="Helical" evidence="1">
    <location>
        <begin position="104"/>
        <end position="126"/>
    </location>
</feature>
<protein>
    <submittedName>
        <fullName evidence="2">Uncharacterized protein</fullName>
    </submittedName>
</protein>
<comment type="caution">
    <text evidence="2">The sequence shown here is derived from an EMBL/GenBank/DDBJ whole genome shotgun (WGS) entry which is preliminary data.</text>
</comment>
<keyword evidence="3" id="KW-1185">Reference proteome</keyword>
<dbReference type="Proteomes" id="UP001469553">
    <property type="component" value="Unassembled WGS sequence"/>
</dbReference>
<dbReference type="EMBL" id="JAHRIP010066583">
    <property type="protein sequence ID" value="MEQ2306818.1"/>
    <property type="molecule type" value="Genomic_DNA"/>
</dbReference>
<accession>A0ABV0ZKQ0</accession>
<keyword evidence="1" id="KW-0812">Transmembrane</keyword>
<keyword evidence="1" id="KW-0472">Membrane</keyword>
<reference evidence="2 3" key="1">
    <citation type="submission" date="2021-06" db="EMBL/GenBank/DDBJ databases">
        <authorList>
            <person name="Palmer J.M."/>
        </authorList>
    </citation>
    <scope>NUCLEOTIDE SEQUENCE [LARGE SCALE GENOMIC DNA]</scope>
    <source>
        <strain evidence="2 3">AS_MEX2019</strain>
        <tissue evidence="2">Muscle</tissue>
    </source>
</reference>
<evidence type="ECO:0000313" key="3">
    <source>
        <dbReference type="Proteomes" id="UP001469553"/>
    </source>
</evidence>